<dbReference type="NCBIfam" id="TIGR00791">
    <property type="entry name" value="gntP"/>
    <property type="match status" value="1"/>
</dbReference>
<evidence type="ECO:0000256" key="2">
    <source>
        <dbReference type="ARBA" id="ARBA00022448"/>
    </source>
</evidence>
<proteinExistence type="inferred from homology"/>
<keyword evidence="5 8" id="KW-1133">Transmembrane helix</keyword>
<dbReference type="PANTHER" id="PTHR30354:SF22">
    <property type="entry name" value="HIGH-AFFINITY GLUCONATE TRANSPORTER"/>
    <property type="match status" value="1"/>
</dbReference>
<comment type="caution">
    <text evidence="9">The sequence shown here is derived from an EMBL/GenBank/DDBJ whole genome shotgun (WGS) entry which is preliminary data.</text>
</comment>
<comment type="subcellular location">
    <subcellularLocation>
        <location evidence="1">Cell membrane</location>
        <topology evidence="1">Multi-pass membrane protein</topology>
    </subcellularLocation>
</comment>
<keyword evidence="6 8" id="KW-0472">Membrane</keyword>
<keyword evidence="3" id="KW-1003">Cell membrane</keyword>
<dbReference type="PIRSF" id="PIRSF002746">
    <property type="entry name" value="Gluconate_transporter"/>
    <property type="match status" value="1"/>
</dbReference>
<dbReference type="RefSeq" id="WP_179815790.1">
    <property type="nucleotide sequence ID" value="NZ_JACBZD010000001.1"/>
</dbReference>
<dbReference type="Pfam" id="PF02447">
    <property type="entry name" value="GntP_permease"/>
    <property type="match status" value="1"/>
</dbReference>
<evidence type="ECO:0000256" key="6">
    <source>
        <dbReference type="ARBA" id="ARBA00023136"/>
    </source>
</evidence>
<evidence type="ECO:0000313" key="9">
    <source>
        <dbReference type="EMBL" id="NYI07361.1"/>
    </source>
</evidence>
<evidence type="ECO:0000256" key="4">
    <source>
        <dbReference type="ARBA" id="ARBA00022692"/>
    </source>
</evidence>
<feature type="transmembrane region" description="Helical" evidence="8">
    <location>
        <begin position="247"/>
        <end position="268"/>
    </location>
</feature>
<sequence length="466" mass="47672">MTVLNVELLAAGSGSSEYLTDDYGRLGIAVLAGIAVIVLLITRFRMHPFLALTLGTGVLGVVAGAPLDATISSFTGGLGSTVAGVGVLIALGAIIGKLLADSGGADQIVDTILARSGPRSLPWSMALIAALIGLPLFFEVGIVLLIPVVLLIAKRGGHSLMRIGIPALAGLSVLHGLVPPHPGPLAAVDALGADLGITLALGVLIAIPTVAVAGPVFARFADRWVSVTPPEGLVPQRASAELDRRPGFVATVSTVLLPVVLMLARALVEITIPDEENLVRRTFEVLGSPVVALLAAVIVGMFTLGRAAGFDRARISTTVERSLGPIAGILLIVGAGGGFKQTLIDVGVGEMILHYSEGWNISPLLLAWLIAVAIRVATGSATVATISAAGLVAPLAADMSTTHAALLVLAIGAGSLFASHVNDAGFWLVKEYFGMSVGQTLRTWTVMESIISVVGLVCVLLLSLVI</sequence>
<dbReference type="AlphaFoldDB" id="A0A853A9R0"/>
<dbReference type="EMBL" id="JACBZD010000001">
    <property type="protein sequence ID" value="NYI07361.1"/>
    <property type="molecule type" value="Genomic_DNA"/>
</dbReference>
<feature type="transmembrane region" description="Helical" evidence="8">
    <location>
        <begin position="322"/>
        <end position="344"/>
    </location>
</feature>
<feature type="transmembrane region" description="Helical" evidence="8">
    <location>
        <begin position="197"/>
        <end position="218"/>
    </location>
</feature>
<evidence type="ECO:0000256" key="3">
    <source>
        <dbReference type="ARBA" id="ARBA00022475"/>
    </source>
</evidence>
<evidence type="ECO:0000256" key="7">
    <source>
        <dbReference type="ARBA" id="ARBA00049663"/>
    </source>
</evidence>
<feature type="transmembrane region" description="Helical" evidence="8">
    <location>
        <begin position="441"/>
        <end position="465"/>
    </location>
</feature>
<reference evidence="9 10" key="1">
    <citation type="submission" date="2020-07" db="EMBL/GenBank/DDBJ databases">
        <title>Sequencing the genomes of 1000 actinobacteria strains.</title>
        <authorList>
            <person name="Klenk H.-P."/>
        </authorList>
    </citation>
    <scope>NUCLEOTIDE SEQUENCE [LARGE SCALE GENOMIC DNA]</scope>
    <source>
        <strain evidence="9 10">DSM 42178</strain>
    </source>
</reference>
<protein>
    <submittedName>
        <fullName evidence="9">GntP family gluconate:H+ symporter</fullName>
    </submittedName>
</protein>
<evidence type="ECO:0000313" key="10">
    <source>
        <dbReference type="Proteomes" id="UP000567795"/>
    </source>
</evidence>
<evidence type="ECO:0000256" key="8">
    <source>
        <dbReference type="SAM" id="Phobius"/>
    </source>
</evidence>
<feature type="transmembrane region" description="Helical" evidence="8">
    <location>
        <begin position="288"/>
        <end position="310"/>
    </location>
</feature>
<dbReference type="PANTHER" id="PTHR30354">
    <property type="entry name" value="GNT FAMILY GLUCONATE TRANSPORTER"/>
    <property type="match status" value="1"/>
</dbReference>
<accession>A0A853A9R0</accession>
<comment type="similarity">
    <text evidence="7">Belongs to the GntP permease family.</text>
</comment>
<feature type="transmembrane region" description="Helical" evidence="8">
    <location>
        <begin position="364"/>
        <end position="392"/>
    </location>
</feature>
<evidence type="ECO:0000256" key="1">
    <source>
        <dbReference type="ARBA" id="ARBA00004651"/>
    </source>
</evidence>
<gene>
    <name evidence="9" type="ORF">FHU37_004304</name>
</gene>
<dbReference type="GO" id="GO:0015128">
    <property type="term" value="F:gluconate transmembrane transporter activity"/>
    <property type="evidence" value="ECO:0007669"/>
    <property type="project" value="InterPro"/>
</dbReference>
<dbReference type="Proteomes" id="UP000567795">
    <property type="component" value="Unassembled WGS sequence"/>
</dbReference>
<dbReference type="InterPro" id="IPR003474">
    <property type="entry name" value="Glcn_transporter"/>
</dbReference>
<name>A0A853A9R0_9ACTN</name>
<feature type="transmembrane region" description="Helical" evidence="8">
    <location>
        <begin position="160"/>
        <end position="177"/>
    </location>
</feature>
<organism evidence="9 10">
    <name type="scientific">Allostreptomyces psammosilenae</name>
    <dbReference type="NCBI Taxonomy" id="1892865"/>
    <lineage>
        <taxon>Bacteria</taxon>
        <taxon>Bacillati</taxon>
        <taxon>Actinomycetota</taxon>
        <taxon>Actinomycetes</taxon>
        <taxon>Kitasatosporales</taxon>
        <taxon>Streptomycetaceae</taxon>
        <taxon>Allostreptomyces</taxon>
    </lineage>
</organism>
<feature type="transmembrane region" description="Helical" evidence="8">
    <location>
        <begin position="49"/>
        <end position="67"/>
    </location>
</feature>
<keyword evidence="2" id="KW-0813">Transport</keyword>
<feature type="transmembrane region" description="Helical" evidence="8">
    <location>
        <begin position="125"/>
        <end position="153"/>
    </location>
</feature>
<dbReference type="GO" id="GO:0005886">
    <property type="term" value="C:plasma membrane"/>
    <property type="evidence" value="ECO:0007669"/>
    <property type="project" value="UniProtKB-SubCell"/>
</dbReference>
<keyword evidence="4 8" id="KW-0812">Transmembrane</keyword>
<feature type="transmembrane region" description="Helical" evidence="8">
    <location>
        <begin position="404"/>
        <end position="421"/>
    </location>
</feature>
<keyword evidence="10" id="KW-1185">Reference proteome</keyword>
<feature type="transmembrane region" description="Helical" evidence="8">
    <location>
        <begin position="23"/>
        <end position="42"/>
    </location>
</feature>
<evidence type="ECO:0000256" key="5">
    <source>
        <dbReference type="ARBA" id="ARBA00022989"/>
    </source>
</evidence>